<evidence type="ECO:0000256" key="1">
    <source>
        <dbReference type="ARBA" id="ARBA00010609"/>
    </source>
</evidence>
<dbReference type="Gene3D" id="2.60.40.420">
    <property type="entry name" value="Cupredoxins - blue copper proteins"/>
    <property type="match status" value="3"/>
</dbReference>
<comment type="caution">
    <text evidence="11">The sequence shown here is derived from an EMBL/GenBank/DDBJ whole genome shotgun (WGS) entry which is preliminary data.</text>
</comment>
<evidence type="ECO:0000259" key="8">
    <source>
        <dbReference type="Pfam" id="PF00394"/>
    </source>
</evidence>
<feature type="domain" description="Plastocyanin-like" evidence="10">
    <location>
        <begin position="37"/>
        <end position="146"/>
    </location>
</feature>
<dbReference type="GO" id="GO:0042440">
    <property type="term" value="P:pigment metabolic process"/>
    <property type="evidence" value="ECO:0007669"/>
    <property type="project" value="UniProtKB-ARBA"/>
</dbReference>
<dbReference type="FunFam" id="2.60.40.420:FF:000061">
    <property type="entry name" value="Laccase TilA"/>
    <property type="match status" value="1"/>
</dbReference>
<dbReference type="Pfam" id="PF07732">
    <property type="entry name" value="Cu-oxidase_3"/>
    <property type="match status" value="1"/>
</dbReference>
<evidence type="ECO:0000256" key="3">
    <source>
        <dbReference type="ARBA" id="ARBA00022729"/>
    </source>
</evidence>
<dbReference type="PROSITE" id="PS00080">
    <property type="entry name" value="MULTICOPPER_OXIDASE2"/>
    <property type="match status" value="1"/>
</dbReference>
<dbReference type="InterPro" id="IPR011706">
    <property type="entry name" value="Cu-oxidase_C"/>
</dbReference>
<comment type="similarity">
    <text evidence="1">Belongs to the multicopper oxidase family.</text>
</comment>
<dbReference type="InterPro" id="IPR002355">
    <property type="entry name" value="Cu_oxidase_Cu_BS"/>
</dbReference>
<name>A0A9W9GCT1_9EURO</name>
<evidence type="ECO:0000256" key="7">
    <source>
        <dbReference type="SAM" id="SignalP"/>
    </source>
</evidence>
<dbReference type="Pfam" id="PF07731">
    <property type="entry name" value="Cu-oxidase_2"/>
    <property type="match status" value="1"/>
</dbReference>
<sequence length="598" mass="67087">VTSFRMRYLSLFVVSCLVQWVHSKNVKFDLTLTWEDWFDGPGQPRKMIFANGQFPGPELRLNQGDNVEFHVTNGMKNATTVHFHGIHQKDTPWSDGVPGLSQKPIPPGGTFFYKWTATQYGAYFYHAHTRGQIDDGLYGPIHIQASPTVERPFHLITNNTRERKFIERAEKHTKSVLLSDWRQLTSEETWDAEEATRLDAYCVNALLINGKGSIKCLSQQTLNQYTTAPQKGVLGGRNLTDTGCVPPVEAMEGNYTHNFSALVPTIFHGCHSHQGPTETLRVDPRDRYVSYDLISTAGTNTLMFSIDEHKAFVYAVDGRYIEPLQVDAISLANGYRFSVLVKLDSPPGDYTVRLSTVGLNQILNTTATLSYERNHTSPRQMKKGQSIPSIDIVGSNTTANTVFLDDSAIIPFPIEAPSQDVAQTHILRVGHHHTSYRWTLGNSSYPLALENSQPLLFYPNSSLGHSDMTIRTQNNTWVDLIFDVFEAIQPPHPIHKHSNKFYVIGQGEGAWNYTSVAEAMKYIPESFNLKTPQHRDTYITPAAATGPTWLAVRYHVDNPGAFLLHCHIQVHLSGGMALGILDGIDAWPEIPEEYQIAH</sequence>
<evidence type="ECO:0000313" key="11">
    <source>
        <dbReference type="EMBL" id="KAJ5116241.1"/>
    </source>
</evidence>
<evidence type="ECO:0000256" key="4">
    <source>
        <dbReference type="ARBA" id="ARBA00023002"/>
    </source>
</evidence>
<dbReference type="CDD" id="cd13876">
    <property type="entry name" value="CuRO_2_Abr2_like"/>
    <property type="match status" value="1"/>
</dbReference>
<accession>A0A9W9GCT1</accession>
<dbReference type="PANTHER" id="PTHR11709">
    <property type="entry name" value="MULTI-COPPER OXIDASE"/>
    <property type="match status" value="1"/>
</dbReference>
<dbReference type="InterPro" id="IPR001117">
    <property type="entry name" value="Cu-oxidase_2nd"/>
</dbReference>
<feature type="non-terminal residue" evidence="11">
    <location>
        <position position="1"/>
    </location>
</feature>
<dbReference type="FunFam" id="2.60.40.420:FF:000036">
    <property type="entry name" value="L-ascorbate oxidase"/>
    <property type="match status" value="1"/>
</dbReference>
<dbReference type="InterPro" id="IPR045087">
    <property type="entry name" value="Cu-oxidase_fam"/>
</dbReference>
<feature type="chain" id="PRO_5041000736" evidence="7">
    <location>
        <begin position="24"/>
        <end position="598"/>
    </location>
</feature>
<evidence type="ECO:0000256" key="6">
    <source>
        <dbReference type="ARBA" id="ARBA00023180"/>
    </source>
</evidence>
<dbReference type="SUPFAM" id="SSF49503">
    <property type="entry name" value="Cupredoxins"/>
    <property type="match status" value="3"/>
</dbReference>
<keyword evidence="3 7" id="KW-0732">Signal</keyword>
<dbReference type="CDD" id="cd13850">
    <property type="entry name" value="CuRO_1_Abr2_like"/>
    <property type="match status" value="1"/>
</dbReference>
<evidence type="ECO:0000313" key="12">
    <source>
        <dbReference type="Proteomes" id="UP001149165"/>
    </source>
</evidence>
<keyword evidence="2" id="KW-0479">Metal-binding</keyword>
<organism evidence="11 12">
    <name type="scientific">Penicillium angulare</name>
    <dbReference type="NCBI Taxonomy" id="116970"/>
    <lineage>
        <taxon>Eukaryota</taxon>
        <taxon>Fungi</taxon>
        <taxon>Dikarya</taxon>
        <taxon>Ascomycota</taxon>
        <taxon>Pezizomycotina</taxon>
        <taxon>Eurotiomycetes</taxon>
        <taxon>Eurotiomycetidae</taxon>
        <taxon>Eurotiales</taxon>
        <taxon>Aspergillaceae</taxon>
        <taxon>Penicillium</taxon>
    </lineage>
</organism>
<evidence type="ECO:0000259" key="9">
    <source>
        <dbReference type="Pfam" id="PF07731"/>
    </source>
</evidence>
<reference evidence="11" key="2">
    <citation type="journal article" date="2023" name="IMA Fungus">
        <title>Comparative genomic study of the Penicillium genus elucidates a diverse pangenome and 15 lateral gene transfer events.</title>
        <authorList>
            <person name="Petersen C."/>
            <person name="Sorensen T."/>
            <person name="Nielsen M.R."/>
            <person name="Sondergaard T.E."/>
            <person name="Sorensen J.L."/>
            <person name="Fitzpatrick D.A."/>
            <person name="Frisvad J.C."/>
            <person name="Nielsen K.L."/>
        </authorList>
    </citation>
    <scope>NUCLEOTIDE SEQUENCE</scope>
    <source>
        <strain evidence="11">IBT 30069</strain>
    </source>
</reference>
<feature type="signal peptide" evidence="7">
    <location>
        <begin position="1"/>
        <end position="23"/>
    </location>
</feature>
<evidence type="ECO:0000259" key="10">
    <source>
        <dbReference type="Pfam" id="PF07732"/>
    </source>
</evidence>
<dbReference type="Proteomes" id="UP001149165">
    <property type="component" value="Unassembled WGS sequence"/>
</dbReference>
<proteinExistence type="inferred from homology"/>
<dbReference type="InterPro" id="IPR011707">
    <property type="entry name" value="Cu-oxidase-like_N"/>
</dbReference>
<keyword evidence="12" id="KW-1185">Reference proteome</keyword>
<dbReference type="PANTHER" id="PTHR11709:SF488">
    <property type="entry name" value="LACCASE-RELATED"/>
    <property type="match status" value="1"/>
</dbReference>
<dbReference type="Pfam" id="PF00394">
    <property type="entry name" value="Cu-oxidase"/>
    <property type="match status" value="1"/>
</dbReference>
<evidence type="ECO:0000256" key="5">
    <source>
        <dbReference type="ARBA" id="ARBA00023008"/>
    </source>
</evidence>
<dbReference type="OrthoDB" id="2121828at2759"/>
<keyword evidence="5" id="KW-0186">Copper</keyword>
<dbReference type="PROSITE" id="PS00079">
    <property type="entry name" value="MULTICOPPER_OXIDASE1"/>
    <property type="match status" value="1"/>
</dbReference>
<dbReference type="EMBL" id="JAPQKH010000001">
    <property type="protein sequence ID" value="KAJ5116241.1"/>
    <property type="molecule type" value="Genomic_DNA"/>
</dbReference>
<keyword evidence="6" id="KW-0325">Glycoprotein</keyword>
<dbReference type="GO" id="GO:0005507">
    <property type="term" value="F:copper ion binding"/>
    <property type="evidence" value="ECO:0007669"/>
    <property type="project" value="InterPro"/>
</dbReference>
<keyword evidence="4" id="KW-0560">Oxidoreductase</keyword>
<feature type="domain" description="Plastocyanin-like" evidence="9">
    <location>
        <begin position="462"/>
        <end position="581"/>
    </location>
</feature>
<dbReference type="CDD" id="cd13898">
    <property type="entry name" value="CuRO_3_Abr2_like"/>
    <property type="match status" value="1"/>
</dbReference>
<dbReference type="InterPro" id="IPR008972">
    <property type="entry name" value="Cupredoxin"/>
</dbReference>
<evidence type="ECO:0000256" key="2">
    <source>
        <dbReference type="ARBA" id="ARBA00022723"/>
    </source>
</evidence>
<protein>
    <submittedName>
        <fullName evidence="11">Laccase TilA</fullName>
    </submittedName>
</protein>
<feature type="domain" description="Plastocyanin-like" evidence="8">
    <location>
        <begin position="176"/>
        <end position="373"/>
    </location>
</feature>
<dbReference type="InterPro" id="IPR033138">
    <property type="entry name" value="Cu_oxidase_CS"/>
</dbReference>
<dbReference type="AlphaFoldDB" id="A0A9W9GCT1"/>
<dbReference type="GO" id="GO:0052716">
    <property type="term" value="F:hydroquinone:oxygen oxidoreductase activity"/>
    <property type="evidence" value="ECO:0007669"/>
    <property type="project" value="UniProtKB-ARBA"/>
</dbReference>
<reference evidence="11" key="1">
    <citation type="submission" date="2022-11" db="EMBL/GenBank/DDBJ databases">
        <authorList>
            <person name="Petersen C."/>
        </authorList>
    </citation>
    <scope>NUCLEOTIDE SEQUENCE</scope>
    <source>
        <strain evidence="11">IBT 30069</strain>
    </source>
</reference>
<gene>
    <name evidence="11" type="ORF">N7456_000589</name>
</gene>